<sequence length="81" mass="9331">MKSIKFQRRCSSGTEFYEMPLEEGNYGIVYNGGPTLGIKFFSDDGTECLYVELPKHAADKMAEYITQADRNHQLYKNLKEI</sequence>
<organism evidence="1 2">
    <name type="scientific">Burkholderia phage BcepSauron</name>
    <dbReference type="NCBI Taxonomy" id="2530033"/>
    <lineage>
        <taxon>Viruses</taxon>
        <taxon>Duplodnaviria</taxon>
        <taxon>Heunggongvirae</taxon>
        <taxon>Uroviricota</taxon>
        <taxon>Caudoviricetes</taxon>
        <taxon>Sarumanvirus</taxon>
        <taxon>Sarumanvirus bcepsauron</taxon>
    </lineage>
</organism>
<protein>
    <submittedName>
        <fullName evidence="1">Uncharacterized protein</fullName>
    </submittedName>
</protein>
<reference evidence="1 2" key="1">
    <citation type="submission" date="2019-02" db="EMBL/GenBank/DDBJ databases">
        <title>Complete genome sequence of Burkholderia cenocepacia phage BcepSauron.</title>
        <authorList>
            <person name="Park K."/>
            <person name="Gonzalez C."/>
            <person name="Liu M."/>
            <person name="Gill J."/>
        </authorList>
    </citation>
    <scope>NUCLEOTIDE SEQUENCE [LARGE SCALE GENOMIC DNA]</scope>
</reference>
<dbReference type="Proteomes" id="UP000301424">
    <property type="component" value="Segment"/>
</dbReference>
<gene>
    <name evidence="1" type="ORF">BcepSauron_222</name>
</gene>
<accession>A0A482MMV1</accession>
<evidence type="ECO:0000313" key="2">
    <source>
        <dbReference type="Proteomes" id="UP000301424"/>
    </source>
</evidence>
<dbReference type="EMBL" id="MK552141">
    <property type="protein sequence ID" value="QBQ74602.1"/>
    <property type="molecule type" value="Genomic_DNA"/>
</dbReference>
<proteinExistence type="predicted"/>
<name>A0A482MMV1_9CAUD</name>
<evidence type="ECO:0000313" key="1">
    <source>
        <dbReference type="EMBL" id="QBQ74602.1"/>
    </source>
</evidence>
<keyword evidence="2" id="KW-1185">Reference proteome</keyword>